<accession>A0A061FKD0</accession>
<name>A0A061FKD0_THECC</name>
<organism evidence="1 2">
    <name type="scientific">Theobroma cacao</name>
    <name type="common">Cacao</name>
    <name type="synonym">Cocoa</name>
    <dbReference type="NCBI Taxonomy" id="3641"/>
    <lineage>
        <taxon>Eukaryota</taxon>
        <taxon>Viridiplantae</taxon>
        <taxon>Streptophyta</taxon>
        <taxon>Embryophyta</taxon>
        <taxon>Tracheophyta</taxon>
        <taxon>Spermatophyta</taxon>
        <taxon>Magnoliopsida</taxon>
        <taxon>eudicotyledons</taxon>
        <taxon>Gunneridae</taxon>
        <taxon>Pentapetalae</taxon>
        <taxon>rosids</taxon>
        <taxon>malvids</taxon>
        <taxon>Malvales</taxon>
        <taxon>Malvaceae</taxon>
        <taxon>Byttnerioideae</taxon>
        <taxon>Theobroma</taxon>
    </lineage>
</organism>
<evidence type="ECO:0000313" key="2">
    <source>
        <dbReference type="Proteomes" id="UP000026915"/>
    </source>
</evidence>
<dbReference type="Gramene" id="EOY14959">
    <property type="protein sequence ID" value="EOY14959"/>
    <property type="gene ID" value="TCM_034181"/>
</dbReference>
<reference evidence="1 2" key="1">
    <citation type="journal article" date="2013" name="Genome Biol.">
        <title>The genome sequence of the most widely cultivated cacao type and its use to identify candidate genes regulating pod color.</title>
        <authorList>
            <person name="Motamayor J.C."/>
            <person name="Mockaitis K."/>
            <person name="Schmutz J."/>
            <person name="Haiminen N."/>
            <person name="Iii D.L."/>
            <person name="Cornejo O."/>
            <person name="Findley S.D."/>
            <person name="Zheng P."/>
            <person name="Utro F."/>
            <person name="Royaert S."/>
            <person name="Saski C."/>
            <person name="Jenkins J."/>
            <person name="Podicheti R."/>
            <person name="Zhao M."/>
            <person name="Scheffler B.E."/>
            <person name="Stack J.C."/>
            <person name="Feltus F.A."/>
            <person name="Mustiga G.M."/>
            <person name="Amores F."/>
            <person name="Phillips W."/>
            <person name="Marelli J.P."/>
            <person name="May G.D."/>
            <person name="Shapiro H."/>
            <person name="Ma J."/>
            <person name="Bustamante C.D."/>
            <person name="Schnell R.J."/>
            <person name="Main D."/>
            <person name="Gilbert D."/>
            <person name="Parida L."/>
            <person name="Kuhn D.N."/>
        </authorList>
    </citation>
    <scope>NUCLEOTIDE SEQUENCE [LARGE SCALE GENOMIC DNA]</scope>
    <source>
        <strain evidence="2">cv. Matina 1-6</strain>
    </source>
</reference>
<gene>
    <name evidence="1" type="ORF">TCM_034181</name>
</gene>
<sequence>MMNSILKNGDNIVNSSTLLFVKVVRRPKKAKELRLRTISQSSPGIQIFDTYQVTVGP</sequence>
<dbReference type="InParanoid" id="A0A061FKD0"/>
<evidence type="ECO:0000313" key="1">
    <source>
        <dbReference type="EMBL" id="EOY14959.1"/>
    </source>
</evidence>
<keyword evidence="2" id="KW-1185">Reference proteome</keyword>
<dbReference type="HOGENOM" id="CLU_3091197_0_0_1"/>
<proteinExistence type="predicted"/>
<dbReference type="AlphaFoldDB" id="A0A061FKD0"/>
<dbReference type="Proteomes" id="UP000026915">
    <property type="component" value="Chromosome 8"/>
</dbReference>
<dbReference type="EMBL" id="CM001886">
    <property type="protein sequence ID" value="EOY14959.1"/>
    <property type="molecule type" value="Genomic_DNA"/>
</dbReference>
<protein>
    <submittedName>
        <fullName evidence="1">Uncharacterized protein</fullName>
    </submittedName>
</protein>